<dbReference type="AlphaFoldDB" id="A0AA39TLU8"/>
<reference evidence="2" key="2">
    <citation type="submission" date="2023-06" db="EMBL/GenBank/DDBJ databases">
        <authorList>
            <person name="Swenson N.G."/>
            <person name="Wegrzyn J.L."/>
            <person name="Mcevoy S.L."/>
        </authorList>
    </citation>
    <scope>NUCLEOTIDE SEQUENCE</scope>
    <source>
        <strain evidence="2">NS2018</strain>
        <tissue evidence="2">Leaf</tissue>
    </source>
</reference>
<proteinExistence type="predicted"/>
<name>A0AA39TLU8_ACESA</name>
<reference evidence="2" key="1">
    <citation type="journal article" date="2022" name="Plant J.">
        <title>Strategies of tolerance reflected in two North American maple genomes.</title>
        <authorList>
            <person name="McEvoy S.L."/>
            <person name="Sezen U.U."/>
            <person name="Trouern-Trend A."/>
            <person name="McMahon S.M."/>
            <person name="Schaberg P.G."/>
            <person name="Yang J."/>
            <person name="Wegrzyn J.L."/>
            <person name="Swenson N.G."/>
        </authorList>
    </citation>
    <scope>NUCLEOTIDE SEQUENCE</scope>
    <source>
        <strain evidence="2">NS2018</strain>
    </source>
</reference>
<evidence type="ECO:0000313" key="3">
    <source>
        <dbReference type="Proteomes" id="UP001168877"/>
    </source>
</evidence>
<dbReference type="EMBL" id="JAUESC010000001">
    <property type="protein sequence ID" value="KAK0607832.1"/>
    <property type="molecule type" value="Genomic_DNA"/>
</dbReference>
<gene>
    <name evidence="2" type="ORF">LWI29_021243</name>
</gene>
<evidence type="ECO:0000313" key="2">
    <source>
        <dbReference type="EMBL" id="KAK0607832.1"/>
    </source>
</evidence>
<sequence>MDRKKSISGEKNKRNEVLQCVLTHLEKRLIALEEELVDLEFQASLDFQLKQYKASKNGINDYQQIYSNAHQKGFNIFKVYMKRIQPDENWDEVLGNSSQEACFPSDSSEVILFQWTTLVPISCNFNEEHMCSIEKILGCKGAPIDYQMTI</sequence>
<keyword evidence="1" id="KW-0175">Coiled coil</keyword>
<organism evidence="2 3">
    <name type="scientific">Acer saccharum</name>
    <name type="common">Sugar maple</name>
    <dbReference type="NCBI Taxonomy" id="4024"/>
    <lineage>
        <taxon>Eukaryota</taxon>
        <taxon>Viridiplantae</taxon>
        <taxon>Streptophyta</taxon>
        <taxon>Embryophyta</taxon>
        <taxon>Tracheophyta</taxon>
        <taxon>Spermatophyta</taxon>
        <taxon>Magnoliopsida</taxon>
        <taxon>eudicotyledons</taxon>
        <taxon>Gunneridae</taxon>
        <taxon>Pentapetalae</taxon>
        <taxon>rosids</taxon>
        <taxon>malvids</taxon>
        <taxon>Sapindales</taxon>
        <taxon>Sapindaceae</taxon>
        <taxon>Hippocastanoideae</taxon>
        <taxon>Acereae</taxon>
        <taxon>Acer</taxon>
    </lineage>
</organism>
<feature type="coiled-coil region" evidence="1">
    <location>
        <begin position="15"/>
        <end position="42"/>
    </location>
</feature>
<keyword evidence="3" id="KW-1185">Reference proteome</keyword>
<comment type="caution">
    <text evidence="2">The sequence shown here is derived from an EMBL/GenBank/DDBJ whole genome shotgun (WGS) entry which is preliminary data.</text>
</comment>
<evidence type="ECO:0000256" key="1">
    <source>
        <dbReference type="SAM" id="Coils"/>
    </source>
</evidence>
<accession>A0AA39TLU8</accession>
<dbReference type="Proteomes" id="UP001168877">
    <property type="component" value="Unassembled WGS sequence"/>
</dbReference>
<protein>
    <submittedName>
        <fullName evidence="2">Uncharacterized protein</fullName>
    </submittedName>
</protein>